<feature type="compositionally biased region" description="Acidic residues" evidence="1">
    <location>
        <begin position="213"/>
        <end position="228"/>
    </location>
</feature>
<reference evidence="2" key="2">
    <citation type="submission" date="2023-05" db="EMBL/GenBank/DDBJ databases">
        <authorList>
            <consortium name="Lawrence Berkeley National Laboratory"/>
            <person name="Steindorff A."/>
            <person name="Hensen N."/>
            <person name="Bonometti L."/>
            <person name="Westerberg I."/>
            <person name="Brannstrom I.O."/>
            <person name="Guillou S."/>
            <person name="Cros-Aarteil S."/>
            <person name="Calhoun S."/>
            <person name="Haridas S."/>
            <person name="Kuo A."/>
            <person name="Mondo S."/>
            <person name="Pangilinan J."/>
            <person name="Riley R."/>
            <person name="Labutti K."/>
            <person name="Andreopoulos B."/>
            <person name="Lipzen A."/>
            <person name="Chen C."/>
            <person name="Yanf M."/>
            <person name="Daum C."/>
            <person name="Ng V."/>
            <person name="Clum A."/>
            <person name="Ohm R."/>
            <person name="Martin F."/>
            <person name="Silar P."/>
            <person name="Natvig D."/>
            <person name="Lalanne C."/>
            <person name="Gautier V."/>
            <person name="Ament-Velasquez S.L."/>
            <person name="Kruys A."/>
            <person name="Hutchinson M.I."/>
            <person name="Powell A.J."/>
            <person name="Barry K."/>
            <person name="Miller A.N."/>
            <person name="Grigoriev I.V."/>
            <person name="Debuchy R."/>
            <person name="Gladieux P."/>
            <person name="Thoren M.H."/>
            <person name="Johannesson H."/>
        </authorList>
    </citation>
    <scope>NUCLEOTIDE SEQUENCE</scope>
    <source>
        <strain evidence="2">CBS 103.79</strain>
    </source>
</reference>
<dbReference type="Proteomes" id="UP001303889">
    <property type="component" value="Unassembled WGS sequence"/>
</dbReference>
<organism evidence="2 3">
    <name type="scientific">Staphylotrichum tortipilum</name>
    <dbReference type="NCBI Taxonomy" id="2831512"/>
    <lineage>
        <taxon>Eukaryota</taxon>
        <taxon>Fungi</taxon>
        <taxon>Dikarya</taxon>
        <taxon>Ascomycota</taxon>
        <taxon>Pezizomycotina</taxon>
        <taxon>Sordariomycetes</taxon>
        <taxon>Sordariomycetidae</taxon>
        <taxon>Sordariales</taxon>
        <taxon>Chaetomiaceae</taxon>
        <taxon>Staphylotrichum</taxon>
    </lineage>
</organism>
<feature type="region of interest" description="Disordered" evidence="1">
    <location>
        <begin position="86"/>
        <end position="117"/>
    </location>
</feature>
<feature type="compositionally biased region" description="Polar residues" evidence="1">
    <location>
        <begin position="168"/>
        <end position="181"/>
    </location>
</feature>
<proteinExistence type="predicted"/>
<evidence type="ECO:0000313" key="2">
    <source>
        <dbReference type="EMBL" id="KAK3904425.1"/>
    </source>
</evidence>
<accession>A0AAN6MQ14</accession>
<feature type="compositionally biased region" description="Low complexity" evidence="1">
    <location>
        <begin position="92"/>
        <end position="117"/>
    </location>
</feature>
<feature type="region of interest" description="Disordered" evidence="1">
    <location>
        <begin position="135"/>
        <end position="231"/>
    </location>
</feature>
<evidence type="ECO:0000256" key="1">
    <source>
        <dbReference type="SAM" id="MobiDB-lite"/>
    </source>
</evidence>
<evidence type="ECO:0000313" key="3">
    <source>
        <dbReference type="Proteomes" id="UP001303889"/>
    </source>
</evidence>
<protein>
    <recommendedName>
        <fullName evidence="4">ABM domain-containing protein</fullName>
    </recommendedName>
</protein>
<dbReference type="EMBL" id="MU855398">
    <property type="protein sequence ID" value="KAK3904425.1"/>
    <property type="molecule type" value="Genomic_DNA"/>
</dbReference>
<reference evidence="2" key="1">
    <citation type="journal article" date="2023" name="Mol. Phylogenet. Evol.">
        <title>Genome-scale phylogeny and comparative genomics of the fungal order Sordariales.</title>
        <authorList>
            <person name="Hensen N."/>
            <person name="Bonometti L."/>
            <person name="Westerberg I."/>
            <person name="Brannstrom I.O."/>
            <person name="Guillou S."/>
            <person name="Cros-Aarteil S."/>
            <person name="Calhoun S."/>
            <person name="Haridas S."/>
            <person name="Kuo A."/>
            <person name="Mondo S."/>
            <person name="Pangilinan J."/>
            <person name="Riley R."/>
            <person name="LaButti K."/>
            <person name="Andreopoulos B."/>
            <person name="Lipzen A."/>
            <person name="Chen C."/>
            <person name="Yan M."/>
            <person name="Daum C."/>
            <person name="Ng V."/>
            <person name="Clum A."/>
            <person name="Steindorff A."/>
            <person name="Ohm R.A."/>
            <person name="Martin F."/>
            <person name="Silar P."/>
            <person name="Natvig D.O."/>
            <person name="Lalanne C."/>
            <person name="Gautier V."/>
            <person name="Ament-Velasquez S.L."/>
            <person name="Kruys A."/>
            <person name="Hutchinson M.I."/>
            <person name="Powell A.J."/>
            <person name="Barry K."/>
            <person name="Miller A.N."/>
            <person name="Grigoriev I.V."/>
            <person name="Debuchy R."/>
            <person name="Gladieux P."/>
            <person name="Hiltunen Thoren M."/>
            <person name="Johannesson H."/>
        </authorList>
    </citation>
    <scope>NUCLEOTIDE SEQUENCE</scope>
    <source>
        <strain evidence="2">CBS 103.79</strain>
    </source>
</reference>
<comment type="caution">
    <text evidence="2">The sequence shown here is derived from an EMBL/GenBank/DDBJ whole genome shotgun (WGS) entry which is preliminary data.</text>
</comment>
<gene>
    <name evidence="2" type="ORF">C8A05DRAFT_31796</name>
</gene>
<dbReference type="AlphaFoldDB" id="A0AAN6MQ14"/>
<sequence length="399" mass="41187">MSVLAPKPLTEGIPADDGASPAVPAVPTTVPVAASATVLSAAVPTTAVPAAVSAAVSAAVLSAAVPTTAAPLALVGTDPVPDVPSLKRIPNSSALPSAAASPATSGASTPSYPPAGSRSPIKRYLGYTALSPALASPATSGARSPAYAPSDGTDDLDWAGLRPFPNSPGLSSADGASNTDENGIAPLRRCPRRIPHPLPRRRYSTGDIPEGGPDSDEEEEEEEKEEEGAPLCRFPRLIIAPAPSSGTLSPAFGSAVEEASSVAYTPIPNGSGVSWDSKAPRVASPPPATGSSVVQLMLTLVPESEEVLDTMAEHFLGTAEGIRKEEEGFRDFTMVHRGEELPQELLVMLTFANRAALDNSRPQLRHAVDVALEKGWLTEEPVAEMGKGKGGFLIWEYEL</sequence>
<feature type="compositionally biased region" description="Basic residues" evidence="1">
    <location>
        <begin position="189"/>
        <end position="203"/>
    </location>
</feature>
<name>A0AAN6MQ14_9PEZI</name>
<evidence type="ECO:0008006" key="4">
    <source>
        <dbReference type="Google" id="ProtNLM"/>
    </source>
</evidence>
<keyword evidence="3" id="KW-1185">Reference proteome</keyword>
<feature type="region of interest" description="Disordered" evidence="1">
    <location>
        <begin position="1"/>
        <end position="23"/>
    </location>
</feature>